<proteinExistence type="predicted"/>
<dbReference type="AlphaFoldDB" id="R4KL18"/>
<dbReference type="HOGENOM" id="CLU_2896716_0_0_9"/>
<evidence type="ECO:0000313" key="1">
    <source>
        <dbReference type="EMBL" id="AGL01220.1"/>
    </source>
</evidence>
<dbReference type="EMBL" id="CP003273">
    <property type="protein sequence ID" value="AGL01220.1"/>
    <property type="molecule type" value="Genomic_DNA"/>
</dbReference>
<keyword evidence="2" id="KW-1185">Reference proteome</keyword>
<dbReference type="eggNOG" id="COG0491">
    <property type="taxonomic scope" value="Bacteria"/>
</dbReference>
<dbReference type="KEGG" id="dgi:Desgi_1769"/>
<dbReference type="STRING" id="767817.Desgi_1769"/>
<organism evidence="1 2">
    <name type="scientific">Desulfoscipio gibsoniae DSM 7213</name>
    <dbReference type="NCBI Taxonomy" id="767817"/>
    <lineage>
        <taxon>Bacteria</taxon>
        <taxon>Bacillati</taxon>
        <taxon>Bacillota</taxon>
        <taxon>Clostridia</taxon>
        <taxon>Eubacteriales</taxon>
        <taxon>Desulfallaceae</taxon>
        <taxon>Desulfoscipio</taxon>
    </lineage>
</organism>
<gene>
    <name evidence="1" type="ORF">Desgi_1769</name>
</gene>
<dbReference type="Proteomes" id="UP000013520">
    <property type="component" value="Chromosome"/>
</dbReference>
<sequence length="62" mass="6780">MEELPICKIKSCKEQAEGMYIVGGPQITDERDCCLYLMDGGTEPALVDAGLCYSIRAILAPR</sequence>
<dbReference type="RefSeq" id="WP_006524437.1">
    <property type="nucleotide sequence ID" value="NC_021184.1"/>
</dbReference>
<name>R4KL18_9FIRM</name>
<reference evidence="1 2" key="1">
    <citation type="submission" date="2012-01" db="EMBL/GenBank/DDBJ databases">
        <title>Complete sequence of Desulfotomaculum gibsoniae DSM 7213.</title>
        <authorList>
            <consortium name="US DOE Joint Genome Institute"/>
            <person name="Lucas S."/>
            <person name="Han J."/>
            <person name="Lapidus A."/>
            <person name="Cheng J.-F."/>
            <person name="Goodwin L."/>
            <person name="Pitluck S."/>
            <person name="Peters L."/>
            <person name="Ovchinnikova G."/>
            <person name="Teshima H."/>
            <person name="Detter J.C."/>
            <person name="Han C."/>
            <person name="Tapia R."/>
            <person name="Land M."/>
            <person name="Hauser L."/>
            <person name="Kyrpides N."/>
            <person name="Ivanova N."/>
            <person name="Pagani I."/>
            <person name="Parshina S."/>
            <person name="Plugge C."/>
            <person name="Muyzer G."/>
            <person name="Kuever J."/>
            <person name="Ivanova A."/>
            <person name="Nazina T."/>
            <person name="Klenk H.-P."/>
            <person name="Brambilla E."/>
            <person name="Spring S."/>
            <person name="Stams A.F."/>
            <person name="Woyke T."/>
        </authorList>
    </citation>
    <scope>NUCLEOTIDE SEQUENCE [LARGE SCALE GENOMIC DNA]</scope>
    <source>
        <strain evidence="1 2">DSM 7213</strain>
    </source>
</reference>
<evidence type="ECO:0000313" key="2">
    <source>
        <dbReference type="Proteomes" id="UP000013520"/>
    </source>
</evidence>
<accession>R4KL18</accession>
<protein>
    <submittedName>
        <fullName evidence="1">Uncharacterized protein</fullName>
    </submittedName>
</protein>